<name>A0ABT0H630_9FLAO</name>
<dbReference type="InterPro" id="IPR011008">
    <property type="entry name" value="Dimeric_a/b-barrel"/>
</dbReference>
<dbReference type="SUPFAM" id="SSF54909">
    <property type="entry name" value="Dimeric alpha+beta barrel"/>
    <property type="match status" value="1"/>
</dbReference>
<keyword evidence="4" id="KW-1185">Reference proteome</keyword>
<proteinExistence type="inferred from homology"/>
<dbReference type="InterPro" id="IPR005545">
    <property type="entry name" value="YCII"/>
</dbReference>
<dbReference type="EMBL" id="JALPQF010000003">
    <property type="protein sequence ID" value="MCK8479801.1"/>
    <property type="molecule type" value="Genomic_DNA"/>
</dbReference>
<reference evidence="3" key="1">
    <citation type="submission" date="2022-04" db="EMBL/GenBank/DDBJ databases">
        <authorList>
            <person name="Ren T."/>
        </authorList>
    </citation>
    <scope>NUCLEOTIDE SEQUENCE</scope>
    <source>
        <strain evidence="3">F63249</strain>
    </source>
</reference>
<dbReference type="Proteomes" id="UP001203687">
    <property type="component" value="Unassembled WGS sequence"/>
</dbReference>
<evidence type="ECO:0000256" key="1">
    <source>
        <dbReference type="ARBA" id="ARBA00007689"/>
    </source>
</evidence>
<feature type="domain" description="YCII-related" evidence="2">
    <location>
        <begin position="19"/>
        <end position="97"/>
    </location>
</feature>
<evidence type="ECO:0000259" key="2">
    <source>
        <dbReference type="Pfam" id="PF03795"/>
    </source>
</evidence>
<dbReference type="Gene3D" id="3.30.70.1060">
    <property type="entry name" value="Dimeric alpha+beta barrel"/>
    <property type="match status" value="1"/>
</dbReference>
<evidence type="ECO:0000313" key="4">
    <source>
        <dbReference type="Proteomes" id="UP001203687"/>
    </source>
</evidence>
<accession>A0ABT0H630</accession>
<protein>
    <submittedName>
        <fullName evidence="3">YciI family protein</fullName>
    </submittedName>
</protein>
<comment type="similarity">
    <text evidence="1">Belongs to the YciI family.</text>
</comment>
<evidence type="ECO:0000313" key="3">
    <source>
        <dbReference type="EMBL" id="MCK8479801.1"/>
    </source>
</evidence>
<dbReference type="RefSeq" id="WP_248412052.1">
    <property type="nucleotide sequence ID" value="NZ_JALPQF010000003.1"/>
</dbReference>
<dbReference type="Pfam" id="PF03795">
    <property type="entry name" value="YCII"/>
    <property type="match status" value="1"/>
</dbReference>
<sequence>MEEFLLLIHGNVLNDPSTEALKIHMEAYHKWMMELSENGQYIKGQRLADGGILIDKKAVIVEGPYIEAKEIIGGYVLIKANNIKEAAEIAKQCPLSNHLPISVRAMHEIKQ</sequence>
<comment type="caution">
    <text evidence="3">The sequence shown here is derived from an EMBL/GenBank/DDBJ whole genome shotgun (WGS) entry which is preliminary data.</text>
</comment>
<gene>
    <name evidence="3" type="ORF">MUY34_04165</name>
</gene>
<organism evidence="3 4">
    <name type="scientific">Psychroserpens algicola</name>
    <dbReference type="NCBI Taxonomy" id="1719034"/>
    <lineage>
        <taxon>Bacteria</taxon>
        <taxon>Pseudomonadati</taxon>
        <taxon>Bacteroidota</taxon>
        <taxon>Flavobacteriia</taxon>
        <taxon>Flavobacteriales</taxon>
        <taxon>Flavobacteriaceae</taxon>
        <taxon>Psychroserpens</taxon>
    </lineage>
</organism>